<protein>
    <submittedName>
        <fullName evidence="2">Uncharacterized protein</fullName>
    </submittedName>
</protein>
<dbReference type="AlphaFoldDB" id="A0A9Q8LF46"/>
<proteinExistence type="predicted"/>
<feature type="compositionally biased region" description="Basic and acidic residues" evidence="1">
    <location>
        <begin position="457"/>
        <end position="486"/>
    </location>
</feature>
<gene>
    <name evidence="2" type="ORF">CLAFUR5_05247</name>
</gene>
<evidence type="ECO:0000313" key="2">
    <source>
        <dbReference type="EMBL" id="UJO16271.1"/>
    </source>
</evidence>
<dbReference type="Proteomes" id="UP000756132">
    <property type="component" value="Chromosome 4"/>
</dbReference>
<reference evidence="2" key="1">
    <citation type="submission" date="2021-12" db="EMBL/GenBank/DDBJ databases">
        <authorList>
            <person name="Zaccaron A."/>
            <person name="Stergiopoulos I."/>
        </authorList>
    </citation>
    <scope>NUCLEOTIDE SEQUENCE</scope>
    <source>
        <strain evidence="2">Race5_Kim</strain>
    </source>
</reference>
<dbReference type="RefSeq" id="XP_047760637.1">
    <property type="nucleotide sequence ID" value="XM_047904395.1"/>
</dbReference>
<dbReference type="GeneID" id="71985125"/>
<accession>A0A9Q8LF46</accession>
<sequence length="512" mass="57584">MPNHQGDSSLATIFPAASPQQMVAADEVFNTPELLEMILMQLQDTHSVLKHASLSRAAQEIILEKCGRDLRWVTYLQPVNNKKGRETWLVEKGSEHIIIVDQSYAVQWKDRKVKMLQRPVVLNPTLCQDKYYNRVRGQRRLSLTTEVVEIHPFVKNLIMHNTKKDVDEFLATSFAKMLVCQPPTKTFLIDWYQEYDNDAVYGGGYGSSGAYPVRNDAGVRLSDILDGIRILKRRGVTIKDFRIPGVLFLSHRDWESISLNATAVPLAAAPDCQMPRTVLRSGDKFTLHDLFTRSIQRPETLDRPAILPQVLWCLSLSDAREVRLVNRRLARYLAGFHPAFLGSWRMLTQGSSGDSNDWTTVNSANPKYGSATTGAVATHSANPGLARKSLDQGTVIHLRPKRGNRVVDSVHPQHGTTDTGGSAITSIKGKKLGRVTNRFQYLRLDGRQENGEDETQKDESKNEQQGNRDHENPGKSNKGRAEDPNPLHRGQRTWSWRTGCCSSRRVTAGQKQ</sequence>
<evidence type="ECO:0000313" key="3">
    <source>
        <dbReference type="Proteomes" id="UP000756132"/>
    </source>
</evidence>
<name>A0A9Q8LF46_PASFU</name>
<dbReference type="OrthoDB" id="10450373at2759"/>
<reference evidence="2" key="2">
    <citation type="journal article" date="2022" name="Microb. Genom.">
        <title>A chromosome-scale genome assembly of the tomato pathogen Cladosporium fulvum reveals a compartmentalized genome architecture and the presence of a dispensable chromosome.</title>
        <authorList>
            <person name="Zaccaron A.Z."/>
            <person name="Chen L.H."/>
            <person name="Samaras A."/>
            <person name="Stergiopoulos I."/>
        </authorList>
    </citation>
    <scope>NUCLEOTIDE SEQUENCE</scope>
    <source>
        <strain evidence="2">Race5_Kim</strain>
    </source>
</reference>
<evidence type="ECO:0000256" key="1">
    <source>
        <dbReference type="SAM" id="MobiDB-lite"/>
    </source>
</evidence>
<dbReference type="KEGG" id="ffu:CLAFUR5_05247"/>
<feature type="compositionally biased region" description="Polar residues" evidence="1">
    <location>
        <begin position="492"/>
        <end position="512"/>
    </location>
</feature>
<feature type="compositionally biased region" description="Polar residues" evidence="1">
    <location>
        <begin position="414"/>
        <end position="425"/>
    </location>
</feature>
<feature type="region of interest" description="Disordered" evidence="1">
    <location>
        <begin position="440"/>
        <end position="512"/>
    </location>
</feature>
<dbReference type="EMBL" id="CP090166">
    <property type="protein sequence ID" value="UJO16271.1"/>
    <property type="molecule type" value="Genomic_DNA"/>
</dbReference>
<organism evidence="2 3">
    <name type="scientific">Passalora fulva</name>
    <name type="common">Tomato leaf mold</name>
    <name type="synonym">Cladosporium fulvum</name>
    <dbReference type="NCBI Taxonomy" id="5499"/>
    <lineage>
        <taxon>Eukaryota</taxon>
        <taxon>Fungi</taxon>
        <taxon>Dikarya</taxon>
        <taxon>Ascomycota</taxon>
        <taxon>Pezizomycotina</taxon>
        <taxon>Dothideomycetes</taxon>
        <taxon>Dothideomycetidae</taxon>
        <taxon>Mycosphaerellales</taxon>
        <taxon>Mycosphaerellaceae</taxon>
        <taxon>Fulvia</taxon>
    </lineage>
</organism>
<feature type="region of interest" description="Disordered" evidence="1">
    <location>
        <begin position="399"/>
        <end position="425"/>
    </location>
</feature>
<keyword evidence="3" id="KW-1185">Reference proteome</keyword>